<name>A0A3N4M3B8_9PEZI</name>
<evidence type="ECO:0000256" key="2">
    <source>
        <dbReference type="ARBA" id="ARBA00022679"/>
    </source>
</evidence>
<dbReference type="GO" id="GO:0016407">
    <property type="term" value="F:acetyltransferase activity"/>
    <property type="evidence" value="ECO:0007669"/>
    <property type="project" value="InterPro"/>
</dbReference>
<dbReference type="InterPro" id="IPR001451">
    <property type="entry name" value="Hexapep"/>
</dbReference>
<dbReference type="EMBL" id="ML121529">
    <property type="protein sequence ID" value="RPB28369.1"/>
    <property type="molecule type" value="Genomic_DNA"/>
</dbReference>
<dbReference type="InterPro" id="IPR051159">
    <property type="entry name" value="Hexapeptide_acetyltransf"/>
</dbReference>
<sequence length="423" mass="45878">MEDPQHHPIESSHLEQGRAGDEAKLGDLPELRMVEGSPQTTKRKRQFANRTKTGCITCRRRKKKCDEGKPECTNCKRGGFVCEGYTNKISWPKAPVKSTQPPISIKPMDINQSASTSPSPGAAPLILSTQGHLLLEGDQQSASNLSPQQRPANIEKSYAAATPPPGGQPQPAQKTTVPQHQPQEYGLPRTPTFVTSGPLIPSPRATTPGPSVVYGGGEMTDKQKMLSGQWYYGSSPELMAERERCKQACYRFNNALMMNASKAEQWRLFVETLRPGGQYEGMPGGVVNKVDVETPFHCNYGTNISLGEEVRIGPGCTIIDAAPVTIKARTILDGDVKIYTTIRKQDPRSRMGAKGPEWAKPVVIEEDCWIGGNVTILQGVTIGRGSVVRPGSVVCRDVPQFTVADGHPATIMSGIIYNNGAGM</sequence>
<keyword evidence="2" id="KW-0808">Transferase</keyword>
<dbReference type="CDD" id="cd03357">
    <property type="entry name" value="LbH_MAT_GAT"/>
    <property type="match status" value="1"/>
</dbReference>
<protein>
    <submittedName>
        <fullName evidence="6">Trimeric LpxA-like protein</fullName>
    </submittedName>
</protein>
<dbReference type="InterPro" id="IPR036864">
    <property type="entry name" value="Zn2-C6_fun-type_DNA-bd_sf"/>
</dbReference>
<dbReference type="InterPro" id="IPR024688">
    <property type="entry name" value="Mac_dom"/>
</dbReference>
<dbReference type="PROSITE" id="PS50048">
    <property type="entry name" value="ZN2_CY6_FUNGAL_2"/>
    <property type="match status" value="1"/>
</dbReference>
<dbReference type="SUPFAM" id="SSF57701">
    <property type="entry name" value="Zn2/Cys6 DNA-binding domain"/>
    <property type="match status" value="1"/>
</dbReference>
<dbReference type="Pfam" id="PF00172">
    <property type="entry name" value="Zn_clus"/>
    <property type="match status" value="1"/>
</dbReference>
<feature type="region of interest" description="Disordered" evidence="4">
    <location>
        <begin position="92"/>
        <end position="125"/>
    </location>
</feature>
<dbReference type="STRING" id="1051890.A0A3N4M3B8"/>
<keyword evidence="3" id="KW-0539">Nucleus</keyword>
<dbReference type="GO" id="GO:0000981">
    <property type="term" value="F:DNA-binding transcription factor activity, RNA polymerase II-specific"/>
    <property type="evidence" value="ECO:0007669"/>
    <property type="project" value="InterPro"/>
</dbReference>
<dbReference type="GO" id="GO:0008374">
    <property type="term" value="F:O-acyltransferase activity"/>
    <property type="evidence" value="ECO:0007669"/>
    <property type="project" value="TreeGrafter"/>
</dbReference>
<dbReference type="Pfam" id="PF12464">
    <property type="entry name" value="Mac"/>
    <property type="match status" value="1"/>
</dbReference>
<evidence type="ECO:0000313" key="6">
    <source>
        <dbReference type="EMBL" id="RPB28369.1"/>
    </source>
</evidence>
<dbReference type="PANTHER" id="PTHR23416:SF76">
    <property type="entry name" value="ZN(II)2CYS6 TRANSCRIPTION FACTOR (EUROFUNG)"/>
    <property type="match status" value="1"/>
</dbReference>
<dbReference type="AlphaFoldDB" id="A0A3N4M3B8"/>
<dbReference type="PANTHER" id="PTHR23416">
    <property type="entry name" value="SIALIC ACID SYNTHASE-RELATED"/>
    <property type="match status" value="1"/>
</dbReference>
<evidence type="ECO:0000256" key="1">
    <source>
        <dbReference type="ARBA" id="ARBA00007274"/>
    </source>
</evidence>
<dbReference type="SMART" id="SM00066">
    <property type="entry name" value="GAL4"/>
    <property type="match status" value="1"/>
</dbReference>
<dbReference type="GO" id="GO:0008270">
    <property type="term" value="F:zinc ion binding"/>
    <property type="evidence" value="ECO:0007669"/>
    <property type="project" value="InterPro"/>
</dbReference>
<dbReference type="InParanoid" id="A0A3N4M3B8"/>
<feature type="domain" description="Zn(2)-C6 fungal-type" evidence="5">
    <location>
        <begin position="54"/>
        <end position="82"/>
    </location>
</feature>
<evidence type="ECO:0000259" key="5">
    <source>
        <dbReference type="PROSITE" id="PS50048"/>
    </source>
</evidence>
<dbReference type="CDD" id="cd00067">
    <property type="entry name" value="GAL4"/>
    <property type="match status" value="1"/>
</dbReference>
<dbReference type="SMART" id="SM01266">
    <property type="entry name" value="Mac"/>
    <property type="match status" value="1"/>
</dbReference>
<dbReference type="InterPro" id="IPR011004">
    <property type="entry name" value="Trimer_LpxA-like_sf"/>
</dbReference>
<keyword evidence="7" id="KW-1185">Reference proteome</keyword>
<proteinExistence type="inferred from homology"/>
<feature type="region of interest" description="Disordered" evidence="4">
    <location>
        <begin position="158"/>
        <end position="190"/>
    </location>
</feature>
<dbReference type="Proteomes" id="UP000267821">
    <property type="component" value="Unassembled WGS sequence"/>
</dbReference>
<accession>A0A3N4M3B8</accession>
<dbReference type="OrthoDB" id="25818at2759"/>
<evidence type="ECO:0000313" key="7">
    <source>
        <dbReference type="Proteomes" id="UP000267821"/>
    </source>
</evidence>
<feature type="compositionally biased region" description="Low complexity" evidence="4">
    <location>
        <begin position="113"/>
        <end position="124"/>
    </location>
</feature>
<feature type="compositionally biased region" description="Basic and acidic residues" evidence="4">
    <location>
        <begin position="1"/>
        <end position="33"/>
    </location>
</feature>
<evidence type="ECO:0000256" key="3">
    <source>
        <dbReference type="ARBA" id="ARBA00023242"/>
    </source>
</evidence>
<dbReference type="SUPFAM" id="SSF51161">
    <property type="entry name" value="Trimeric LpxA-like enzymes"/>
    <property type="match status" value="1"/>
</dbReference>
<dbReference type="InterPro" id="IPR001138">
    <property type="entry name" value="Zn2Cys6_DnaBD"/>
</dbReference>
<dbReference type="Gene3D" id="4.10.240.10">
    <property type="entry name" value="Zn(2)-C6 fungal-type DNA-binding domain"/>
    <property type="match status" value="1"/>
</dbReference>
<evidence type="ECO:0000256" key="4">
    <source>
        <dbReference type="SAM" id="MobiDB-lite"/>
    </source>
</evidence>
<gene>
    <name evidence="6" type="ORF">L211DRAFT_855358</name>
</gene>
<reference evidence="6 7" key="1">
    <citation type="journal article" date="2018" name="Nat. Ecol. Evol.">
        <title>Pezizomycetes genomes reveal the molecular basis of ectomycorrhizal truffle lifestyle.</title>
        <authorList>
            <person name="Murat C."/>
            <person name="Payen T."/>
            <person name="Noel B."/>
            <person name="Kuo A."/>
            <person name="Morin E."/>
            <person name="Chen J."/>
            <person name="Kohler A."/>
            <person name="Krizsan K."/>
            <person name="Balestrini R."/>
            <person name="Da Silva C."/>
            <person name="Montanini B."/>
            <person name="Hainaut M."/>
            <person name="Levati E."/>
            <person name="Barry K.W."/>
            <person name="Belfiori B."/>
            <person name="Cichocki N."/>
            <person name="Clum A."/>
            <person name="Dockter R.B."/>
            <person name="Fauchery L."/>
            <person name="Guy J."/>
            <person name="Iotti M."/>
            <person name="Le Tacon F."/>
            <person name="Lindquist E.A."/>
            <person name="Lipzen A."/>
            <person name="Malagnac F."/>
            <person name="Mello A."/>
            <person name="Molinier V."/>
            <person name="Miyauchi S."/>
            <person name="Poulain J."/>
            <person name="Riccioni C."/>
            <person name="Rubini A."/>
            <person name="Sitrit Y."/>
            <person name="Splivallo R."/>
            <person name="Traeger S."/>
            <person name="Wang M."/>
            <person name="Zifcakova L."/>
            <person name="Wipf D."/>
            <person name="Zambonelli A."/>
            <person name="Paolocci F."/>
            <person name="Nowrousian M."/>
            <person name="Ottonello S."/>
            <person name="Baldrian P."/>
            <person name="Spatafora J.W."/>
            <person name="Henrissat B."/>
            <person name="Nagy L.G."/>
            <person name="Aury J.M."/>
            <person name="Wincker P."/>
            <person name="Grigoriev I.V."/>
            <person name="Bonfante P."/>
            <person name="Martin F.M."/>
        </authorList>
    </citation>
    <scope>NUCLEOTIDE SEQUENCE [LARGE SCALE GENOMIC DNA]</scope>
    <source>
        <strain evidence="6 7">ATCC MYA-4762</strain>
    </source>
</reference>
<organism evidence="6 7">
    <name type="scientific">Terfezia boudieri ATCC MYA-4762</name>
    <dbReference type="NCBI Taxonomy" id="1051890"/>
    <lineage>
        <taxon>Eukaryota</taxon>
        <taxon>Fungi</taxon>
        <taxon>Dikarya</taxon>
        <taxon>Ascomycota</taxon>
        <taxon>Pezizomycotina</taxon>
        <taxon>Pezizomycetes</taxon>
        <taxon>Pezizales</taxon>
        <taxon>Pezizaceae</taxon>
        <taxon>Terfezia</taxon>
    </lineage>
</organism>
<dbReference type="Gene3D" id="2.160.10.10">
    <property type="entry name" value="Hexapeptide repeat proteins"/>
    <property type="match status" value="1"/>
</dbReference>
<dbReference type="Pfam" id="PF00132">
    <property type="entry name" value="Hexapep"/>
    <property type="match status" value="1"/>
</dbReference>
<comment type="similarity">
    <text evidence="1">Belongs to the transferase hexapeptide repeat family.</text>
</comment>
<feature type="region of interest" description="Disordered" evidence="4">
    <location>
        <begin position="1"/>
        <end position="50"/>
    </location>
</feature>
<dbReference type="PROSITE" id="PS00463">
    <property type="entry name" value="ZN2_CY6_FUNGAL_1"/>
    <property type="match status" value="1"/>
</dbReference>